<dbReference type="AlphaFoldDB" id="A0A413U9K5"/>
<dbReference type="Pfam" id="PF07242">
    <property type="entry name" value="DUF1430"/>
    <property type="match status" value="1"/>
</dbReference>
<keyword evidence="1" id="KW-1133">Transmembrane helix</keyword>
<feature type="transmembrane region" description="Helical" evidence="1">
    <location>
        <begin position="325"/>
        <end position="350"/>
    </location>
</feature>
<comment type="caution">
    <text evidence="2">The sequence shown here is derived from an EMBL/GenBank/DDBJ whole genome shotgun (WGS) entry which is preliminary data.</text>
</comment>
<keyword evidence="1" id="KW-0812">Transmembrane</keyword>
<protein>
    <submittedName>
        <fullName evidence="2">DUF1430 domain-containing protein</fullName>
    </submittedName>
</protein>
<reference evidence="2 3" key="1">
    <citation type="submission" date="2018-08" db="EMBL/GenBank/DDBJ databases">
        <title>A genome reference for cultivated species of the human gut microbiota.</title>
        <authorList>
            <person name="Zou Y."/>
            <person name="Xue W."/>
            <person name="Luo G."/>
        </authorList>
    </citation>
    <scope>NUCLEOTIDE SEQUENCE [LARGE SCALE GENOMIC DNA]</scope>
    <source>
        <strain evidence="2 3">AM42-13AC</strain>
    </source>
</reference>
<name>A0A413U9K5_9FIRM</name>
<proteinExistence type="predicted"/>
<keyword evidence="1" id="KW-0472">Membrane</keyword>
<feature type="transmembrane region" description="Helical" evidence="1">
    <location>
        <begin position="673"/>
        <end position="696"/>
    </location>
</feature>
<dbReference type="EMBL" id="QSGD01000085">
    <property type="protein sequence ID" value="RHA99614.1"/>
    <property type="molecule type" value="Genomic_DNA"/>
</dbReference>
<feature type="transmembrane region" description="Helical" evidence="1">
    <location>
        <begin position="250"/>
        <end position="268"/>
    </location>
</feature>
<accession>A0A413U9K5</accession>
<feature type="transmembrane region" description="Helical" evidence="1">
    <location>
        <begin position="645"/>
        <end position="667"/>
    </location>
</feature>
<feature type="transmembrane region" description="Helical" evidence="1">
    <location>
        <begin position="294"/>
        <end position="313"/>
    </location>
</feature>
<feature type="transmembrane region" description="Helical" evidence="1">
    <location>
        <begin position="602"/>
        <end position="624"/>
    </location>
</feature>
<gene>
    <name evidence="2" type="ORF">DW907_12025</name>
</gene>
<evidence type="ECO:0000256" key="1">
    <source>
        <dbReference type="SAM" id="Phobius"/>
    </source>
</evidence>
<feature type="transmembrane region" description="Helical" evidence="1">
    <location>
        <begin position="371"/>
        <end position="390"/>
    </location>
</feature>
<evidence type="ECO:0000313" key="2">
    <source>
        <dbReference type="EMBL" id="RHA99614.1"/>
    </source>
</evidence>
<organism evidence="2 3">
    <name type="scientific">Holdemanella biformis</name>
    <dbReference type="NCBI Taxonomy" id="1735"/>
    <lineage>
        <taxon>Bacteria</taxon>
        <taxon>Bacillati</taxon>
        <taxon>Bacillota</taxon>
        <taxon>Erysipelotrichia</taxon>
        <taxon>Erysipelotrichales</taxon>
        <taxon>Erysipelotrichaceae</taxon>
        <taxon>Holdemanella</taxon>
    </lineage>
</organism>
<dbReference type="Proteomes" id="UP000285288">
    <property type="component" value="Unassembled WGS sequence"/>
</dbReference>
<feature type="transmembrane region" description="Helical" evidence="1">
    <location>
        <begin position="38"/>
        <end position="55"/>
    </location>
</feature>
<evidence type="ECO:0000313" key="3">
    <source>
        <dbReference type="Proteomes" id="UP000285288"/>
    </source>
</evidence>
<dbReference type="InterPro" id="IPR006541">
    <property type="entry name" value="Bacteriocin_ass"/>
</dbReference>
<sequence length="710" mass="84294">MVVSIWNCRSGTTIFVLCSNKRLINCNWKSREQVMKKIIMVLVIFISSIIFYDSYVNLSQKQYNDVINMSYKFAQENDMEVVPIDLQLSEEKQERTEQFNQVYSFLQEHSYPCFVGIVSKNIKTEYVYLPKQNKLPIYTEENRTIDFNKNSDRYLSSSYKDKNRYATIDFIDQDYHSEYNNVHRIKTFANYLEDWNGNTLFPLYFVTNSKQDLLKDLEDTKILSELKVDGDITTSDFSTGVIDYSFLKRILMYLAIAVLLCLLSDALTSRKEVFIRKMQGATSWFIYKRLYGKFYLLSILMFVLTQALLYLLVVQNFRPVTHELIQYLLQSALLFVLCLIVVGFIIYVLLSQIQSVVILKKSQFRWISMTLFILKCVFLISIFIPLLTSFKYTSQVVQDGYYLNKYKETYNNYLRLEGVNINMFSLEFQDAMSQLNEKIREYPYIYEDFSTKINRDEDEITYPYIIVNEQYLKEYDLYKDGKPVKTFKPGTLYAPKSVNVDESYCLATECEYDQLDDGYVMLSHSLREDNWHVKNPIIYVVDENYDMSQFGIFIKDKDKTVKKSINDFLKSKGLYQNMNYAYENYDYGKKTMVINKLIIDSAILLFVYVIVLFLFQYQSIYLYFLENRKMISLNCLLGKNIWQKYRDFIIVNLFVYLVLLLWMVLVVKNISTIGLYLWIFTILIDFMIALIFRTYFERKKVLLSLKGDLE</sequence>